<keyword evidence="3" id="KW-0647">Proteasome</keyword>
<organism evidence="5">
    <name type="scientific">Brachypodium distachyon</name>
    <name type="common">Purple false brome</name>
    <name type="synonym">Trachynia distachya</name>
    <dbReference type="NCBI Taxonomy" id="15368"/>
    <lineage>
        <taxon>Eukaryota</taxon>
        <taxon>Viridiplantae</taxon>
        <taxon>Streptophyta</taxon>
        <taxon>Embryophyta</taxon>
        <taxon>Tracheophyta</taxon>
        <taxon>Spermatophyta</taxon>
        <taxon>Magnoliopsida</taxon>
        <taxon>Liliopsida</taxon>
        <taxon>Poales</taxon>
        <taxon>Poaceae</taxon>
        <taxon>BOP clade</taxon>
        <taxon>Pooideae</taxon>
        <taxon>Stipodae</taxon>
        <taxon>Brachypodieae</taxon>
        <taxon>Brachypodium</taxon>
    </lineage>
</organism>
<dbReference type="EMBL" id="CM000880">
    <property type="protein sequence ID" value="KQK12777.1"/>
    <property type="molecule type" value="Genomic_DNA"/>
</dbReference>
<dbReference type="PANTHER" id="PTHR32194">
    <property type="entry name" value="METALLOPROTEASE TLDD"/>
    <property type="match status" value="1"/>
</dbReference>
<dbReference type="GO" id="GO:0005829">
    <property type="term" value="C:cytosol"/>
    <property type="evidence" value="ECO:0000318"/>
    <property type="project" value="GO_Central"/>
</dbReference>
<dbReference type="PANTHER" id="PTHR32194:SF2">
    <property type="entry name" value="PROTEASOME SUBUNIT BETA TYPE-1"/>
    <property type="match status" value="1"/>
</dbReference>
<dbReference type="STRING" id="15368.I1GMC7"/>
<gene>
    <name evidence="6" type="primary">LOC104581955</name>
    <name evidence="5" type="ORF">BRADI_1g05900v3</name>
</gene>
<dbReference type="RefSeq" id="XP_010229459.1">
    <property type="nucleotide sequence ID" value="XM_010231157.3"/>
</dbReference>
<name>I1GMC7_BRADI</name>
<sequence length="209" mass="21673">MVVMDSLFGVVGDGFVAVAAGTSAVRTSYVFSNPDHDRLTQLGSHLILAATGLSSDRLRLRDELKATCLRGGNSGDAAAAAAVARLEVLGHAQSVSAVVAGYDGREGPSMYAVSAAAPPERVSHGAAGSGAGLCGPVLERLSRPGMTVKEAVEILDRCIKEVRRIGLASFVIMVVDKAGAREYAKRLVVVKPKPELGGRKFGGDTPMQN</sequence>
<dbReference type="SUPFAM" id="SSF56235">
    <property type="entry name" value="N-terminal nucleophile aminohydrolases (Ntn hydrolases)"/>
    <property type="match status" value="1"/>
</dbReference>
<evidence type="ECO:0000313" key="6">
    <source>
        <dbReference type="EnsemblPlants" id="KQK12777"/>
    </source>
</evidence>
<proteinExistence type="predicted"/>
<dbReference type="InterPro" id="IPR023333">
    <property type="entry name" value="Proteasome_suB-type"/>
</dbReference>
<dbReference type="GO" id="GO:0019774">
    <property type="term" value="C:proteasome core complex, beta-subunit complex"/>
    <property type="evidence" value="ECO:0000318"/>
    <property type="project" value="GO_Central"/>
</dbReference>
<evidence type="ECO:0000313" key="7">
    <source>
        <dbReference type="Proteomes" id="UP000008810"/>
    </source>
</evidence>
<accession>I1GMC7</accession>
<dbReference type="GO" id="GO:0005634">
    <property type="term" value="C:nucleus"/>
    <property type="evidence" value="ECO:0000318"/>
    <property type="project" value="GO_Central"/>
</dbReference>
<evidence type="ECO:0000256" key="4">
    <source>
        <dbReference type="ARBA" id="ARBA00026071"/>
    </source>
</evidence>
<protein>
    <recommendedName>
        <fullName evidence="8">Proteasome endopeptidase complex</fullName>
    </recommendedName>
</protein>
<keyword evidence="7" id="KW-1185">Reference proteome</keyword>
<evidence type="ECO:0000256" key="1">
    <source>
        <dbReference type="ARBA" id="ARBA00004123"/>
    </source>
</evidence>
<evidence type="ECO:0000256" key="2">
    <source>
        <dbReference type="ARBA" id="ARBA00022490"/>
    </source>
</evidence>
<dbReference type="eggNOG" id="KOG0177">
    <property type="taxonomic scope" value="Eukaryota"/>
</dbReference>
<evidence type="ECO:0008006" key="8">
    <source>
        <dbReference type="Google" id="ProtNLM"/>
    </source>
</evidence>
<dbReference type="Gene3D" id="3.60.20.10">
    <property type="entry name" value="Glutamine Phosphoribosylpyrophosphate, subunit 1, domain 1"/>
    <property type="match status" value="1"/>
</dbReference>
<dbReference type="Gramene" id="KQK12777">
    <property type="protein sequence ID" value="KQK12777"/>
    <property type="gene ID" value="BRADI_1g05900v3"/>
</dbReference>
<dbReference type="Proteomes" id="UP000008810">
    <property type="component" value="Chromosome 1"/>
</dbReference>
<evidence type="ECO:0000256" key="3">
    <source>
        <dbReference type="ARBA" id="ARBA00022942"/>
    </source>
</evidence>
<comment type="subcellular location">
    <subcellularLocation>
        <location evidence="1">Nucleus</location>
    </subcellularLocation>
</comment>
<dbReference type="GeneID" id="104581955"/>
<dbReference type="KEGG" id="bdi:104581955"/>
<reference evidence="6" key="3">
    <citation type="submission" date="2018-08" db="UniProtKB">
        <authorList>
            <consortium name="EnsemblPlants"/>
        </authorList>
    </citation>
    <scope>IDENTIFICATION</scope>
    <source>
        <strain evidence="6">cv. Bd21</strain>
    </source>
</reference>
<dbReference type="InterPro" id="IPR029055">
    <property type="entry name" value="Ntn_hydrolases_N"/>
</dbReference>
<dbReference type="OrthoDB" id="268428at2759"/>
<dbReference type="Pfam" id="PF00227">
    <property type="entry name" value="Proteasome"/>
    <property type="match status" value="1"/>
</dbReference>
<dbReference type="OMA" id="KATCLRG"/>
<keyword evidence="2" id="KW-0963">Cytoplasm</keyword>
<dbReference type="EnsemblPlants" id="KQK12777">
    <property type="protein sequence ID" value="KQK12777"/>
    <property type="gene ID" value="BRADI_1g05900v3"/>
</dbReference>
<dbReference type="AlphaFoldDB" id="I1GMC7"/>
<dbReference type="GO" id="GO:0043161">
    <property type="term" value="P:proteasome-mediated ubiquitin-dependent protein catabolic process"/>
    <property type="evidence" value="ECO:0000318"/>
    <property type="project" value="GO_Central"/>
</dbReference>
<evidence type="ECO:0000313" key="5">
    <source>
        <dbReference type="EMBL" id="KQK12777.1"/>
    </source>
</evidence>
<reference evidence="5" key="2">
    <citation type="submission" date="2017-06" db="EMBL/GenBank/DDBJ databases">
        <title>WGS assembly of Brachypodium distachyon.</title>
        <authorList>
            <consortium name="The International Brachypodium Initiative"/>
            <person name="Lucas S."/>
            <person name="Harmon-Smith M."/>
            <person name="Lail K."/>
            <person name="Tice H."/>
            <person name="Grimwood J."/>
            <person name="Bruce D."/>
            <person name="Barry K."/>
            <person name="Shu S."/>
            <person name="Lindquist E."/>
            <person name="Wang M."/>
            <person name="Pitluck S."/>
            <person name="Vogel J.P."/>
            <person name="Garvin D.F."/>
            <person name="Mockler T.C."/>
            <person name="Schmutz J."/>
            <person name="Rokhsar D."/>
            <person name="Bevan M.W."/>
        </authorList>
    </citation>
    <scope>NUCLEOTIDE SEQUENCE</scope>
    <source>
        <strain evidence="5">Bd21</strain>
    </source>
</reference>
<dbReference type="InterPro" id="IPR001353">
    <property type="entry name" value="Proteasome_sua/b"/>
</dbReference>
<dbReference type="HOGENOM" id="CLU_1317034_0_0_1"/>
<reference evidence="5 6" key="1">
    <citation type="journal article" date="2010" name="Nature">
        <title>Genome sequencing and analysis of the model grass Brachypodium distachyon.</title>
        <authorList>
            <consortium name="International Brachypodium Initiative"/>
        </authorList>
    </citation>
    <scope>NUCLEOTIDE SEQUENCE [LARGE SCALE GENOMIC DNA]</scope>
    <source>
        <strain evidence="5">Bd21</strain>
        <strain evidence="6">cv. Bd21</strain>
    </source>
</reference>
<comment type="subunit">
    <text evidence="4">The 26S proteasome consists of a 20S proteasome core and two 19S regulatory subunits. The 20S proteasome core is composed of 28 subunits that are arranged in four stacked rings, resulting in a barrel-shaped structure. The two end rings are each formed by seven alpha subunits, and the two central rings are each formed by seven beta subunits. The catalytic chamber with the active sites is on the inside of the barrel.</text>
</comment>